<dbReference type="GeneID" id="89932975"/>
<comment type="caution">
    <text evidence="1">The sequence shown here is derived from an EMBL/GenBank/DDBJ whole genome shotgun (WGS) entry which is preliminary data.</text>
</comment>
<reference evidence="1" key="2">
    <citation type="submission" date="2023-05" db="EMBL/GenBank/DDBJ databases">
        <authorList>
            <consortium name="Lawrence Berkeley National Laboratory"/>
            <person name="Steindorff A."/>
            <person name="Hensen N."/>
            <person name="Bonometti L."/>
            <person name="Westerberg I."/>
            <person name="Brannstrom I.O."/>
            <person name="Guillou S."/>
            <person name="Cros-Aarteil S."/>
            <person name="Calhoun S."/>
            <person name="Haridas S."/>
            <person name="Kuo A."/>
            <person name="Mondo S."/>
            <person name="Pangilinan J."/>
            <person name="Riley R."/>
            <person name="Labutti K."/>
            <person name="Andreopoulos B."/>
            <person name="Lipzen A."/>
            <person name="Chen C."/>
            <person name="Yanf M."/>
            <person name="Daum C."/>
            <person name="Ng V."/>
            <person name="Clum A."/>
            <person name="Ohm R."/>
            <person name="Martin F."/>
            <person name="Silar P."/>
            <person name="Natvig D."/>
            <person name="Lalanne C."/>
            <person name="Gautier V."/>
            <person name="Ament-Velasquez S.L."/>
            <person name="Kruys A."/>
            <person name="Hutchinson M.I."/>
            <person name="Powell A.J."/>
            <person name="Barry K."/>
            <person name="Miller A.N."/>
            <person name="Grigoriev I.V."/>
            <person name="Debuchy R."/>
            <person name="Gladieux P."/>
            <person name="Thoren M.H."/>
            <person name="Johannesson H."/>
        </authorList>
    </citation>
    <scope>NUCLEOTIDE SEQUENCE</scope>
    <source>
        <strain evidence="1">CBS 508.74</strain>
    </source>
</reference>
<proteinExistence type="predicted"/>
<protein>
    <submittedName>
        <fullName evidence="1">Uncharacterized protein</fullName>
    </submittedName>
</protein>
<dbReference type="AlphaFoldDB" id="A0AAN6QQW2"/>
<accession>A0AAN6QQW2</accession>
<evidence type="ECO:0000313" key="1">
    <source>
        <dbReference type="EMBL" id="KAK4110707.1"/>
    </source>
</evidence>
<name>A0AAN6QQW2_9PEZI</name>
<reference evidence="1" key="1">
    <citation type="journal article" date="2023" name="Mol. Phylogenet. Evol.">
        <title>Genome-scale phylogeny and comparative genomics of the fungal order Sordariales.</title>
        <authorList>
            <person name="Hensen N."/>
            <person name="Bonometti L."/>
            <person name="Westerberg I."/>
            <person name="Brannstrom I.O."/>
            <person name="Guillou S."/>
            <person name="Cros-Aarteil S."/>
            <person name="Calhoun S."/>
            <person name="Haridas S."/>
            <person name="Kuo A."/>
            <person name="Mondo S."/>
            <person name="Pangilinan J."/>
            <person name="Riley R."/>
            <person name="LaButti K."/>
            <person name="Andreopoulos B."/>
            <person name="Lipzen A."/>
            <person name="Chen C."/>
            <person name="Yan M."/>
            <person name="Daum C."/>
            <person name="Ng V."/>
            <person name="Clum A."/>
            <person name="Steindorff A."/>
            <person name="Ohm R.A."/>
            <person name="Martin F."/>
            <person name="Silar P."/>
            <person name="Natvig D.O."/>
            <person name="Lalanne C."/>
            <person name="Gautier V."/>
            <person name="Ament-Velasquez S.L."/>
            <person name="Kruys A."/>
            <person name="Hutchinson M.I."/>
            <person name="Powell A.J."/>
            <person name="Barry K."/>
            <person name="Miller A.N."/>
            <person name="Grigoriev I.V."/>
            <person name="Debuchy R."/>
            <person name="Gladieux P."/>
            <person name="Hiltunen Thoren M."/>
            <person name="Johannesson H."/>
        </authorList>
    </citation>
    <scope>NUCLEOTIDE SEQUENCE</scope>
    <source>
        <strain evidence="1">CBS 508.74</strain>
    </source>
</reference>
<dbReference type="Proteomes" id="UP001302812">
    <property type="component" value="Unassembled WGS sequence"/>
</dbReference>
<organism evidence="1 2">
    <name type="scientific">Canariomyces notabilis</name>
    <dbReference type="NCBI Taxonomy" id="2074819"/>
    <lineage>
        <taxon>Eukaryota</taxon>
        <taxon>Fungi</taxon>
        <taxon>Dikarya</taxon>
        <taxon>Ascomycota</taxon>
        <taxon>Pezizomycotina</taxon>
        <taxon>Sordariomycetes</taxon>
        <taxon>Sordariomycetidae</taxon>
        <taxon>Sordariales</taxon>
        <taxon>Chaetomiaceae</taxon>
        <taxon>Canariomyces</taxon>
    </lineage>
</organism>
<keyword evidence="2" id="KW-1185">Reference proteome</keyword>
<sequence>MALVSKIQWWIPSTKTEVYYLFEVGNLQPTRYLYRTIPFHGNCPPAPSRPSVVTGQRAHSGPITRAHLGSSETATHSTRPPQKPRLIWLFLPSYISQHCFPFGPVSECQILYSILLDRVYRLFFFYFPVSQVPYGVHPTRLLVVSHFTYRPGASERASPTICD</sequence>
<evidence type="ECO:0000313" key="2">
    <source>
        <dbReference type="Proteomes" id="UP001302812"/>
    </source>
</evidence>
<dbReference type="RefSeq" id="XP_064668277.1">
    <property type="nucleotide sequence ID" value="XM_064808852.1"/>
</dbReference>
<gene>
    <name evidence="1" type="ORF">N656DRAFT_198861</name>
</gene>
<dbReference type="EMBL" id="MU853349">
    <property type="protein sequence ID" value="KAK4110707.1"/>
    <property type="molecule type" value="Genomic_DNA"/>
</dbReference>